<dbReference type="Gene3D" id="3.40.50.720">
    <property type="entry name" value="NAD(P)-binding Rossmann-like Domain"/>
    <property type="match status" value="1"/>
</dbReference>
<comment type="cofactor">
    <cofactor evidence="1">
        <name>Mn(2+)</name>
        <dbReference type="ChEBI" id="CHEBI:29035"/>
    </cofactor>
</comment>
<name>A0A9P0MZ71_SPOLI</name>
<evidence type="ECO:0000313" key="12">
    <source>
        <dbReference type="Proteomes" id="UP001153321"/>
    </source>
</evidence>
<dbReference type="GO" id="GO:0006108">
    <property type="term" value="P:malate metabolic process"/>
    <property type="evidence" value="ECO:0007669"/>
    <property type="project" value="TreeGrafter"/>
</dbReference>
<dbReference type="EMBL" id="LR824542">
    <property type="protein sequence ID" value="CAH1635748.1"/>
    <property type="molecule type" value="Genomic_DNA"/>
</dbReference>
<comment type="similarity">
    <text evidence="2 8">Belongs to the malic enzymes family.</text>
</comment>
<evidence type="ECO:0000256" key="2">
    <source>
        <dbReference type="ARBA" id="ARBA00008785"/>
    </source>
</evidence>
<evidence type="ECO:0000256" key="4">
    <source>
        <dbReference type="ARBA" id="ARBA00023002"/>
    </source>
</evidence>
<dbReference type="SMART" id="SM00919">
    <property type="entry name" value="Malic_M"/>
    <property type="match status" value="1"/>
</dbReference>
<dbReference type="PROSITE" id="PS00331">
    <property type="entry name" value="MALIC_ENZYMES"/>
    <property type="match status" value="1"/>
</dbReference>
<dbReference type="NCBIfam" id="NF010052">
    <property type="entry name" value="PRK13529.1"/>
    <property type="match status" value="1"/>
</dbReference>
<feature type="active site" description="Proton donor" evidence="5">
    <location>
        <position position="125"/>
    </location>
</feature>
<dbReference type="Pfam" id="PF00390">
    <property type="entry name" value="malic"/>
    <property type="match status" value="1"/>
</dbReference>
<organism evidence="11 12">
    <name type="scientific">Spodoptera littoralis</name>
    <name type="common">Egyptian cotton leafworm</name>
    <dbReference type="NCBI Taxonomy" id="7109"/>
    <lineage>
        <taxon>Eukaryota</taxon>
        <taxon>Metazoa</taxon>
        <taxon>Ecdysozoa</taxon>
        <taxon>Arthropoda</taxon>
        <taxon>Hexapoda</taxon>
        <taxon>Insecta</taxon>
        <taxon>Pterygota</taxon>
        <taxon>Neoptera</taxon>
        <taxon>Endopterygota</taxon>
        <taxon>Lepidoptera</taxon>
        <taxon>Glossata</taxon>
        <taxon>Ditrysia</taxon>
        <taxon>Noctuoidea</taxon>
        <taxon>Noctuidae</taxon>
        <taxon>Amphipyrinae</taxon>
        <taxon>Spodoptera</taxon>
    </lineage>
</organism>
<gene>
    <name evidence="11" type="ORF">SPLIT_LOCUS1110</name>
</gene>
<evidence type="ECO:0000313" key="11">
    <source>
        <dbReference type="EMBL" id="CAH1635748.1"/>
    </source>
</evidence>
<dbReference type="FunFam" id="3.40.50.10380:FF:000004">
    <property type="entry name" value="Malic enzyme"/>
    <property type="match status" value="1"/>
</dbReference>
<dbReference type="PIRSF" id="PIRSF000106">
    <property type="entry name" value="ME"/>
    <property type="match status" value="1"/>
</dbReference>
<sequence length="613" mass="68117">MRSVKANFLVKEYINKNPLRILVRAYSDEEVIPNSIRGFDYIRHPRLNKGLAFTLEERQTLGIHGLLASTVRTQDEQLAICKYSLERYGSPLNKHLYLAELLDTNEKLFYELMSTDVEKYLPLVYTPTVGLVCQRFGLVYKRPRGLFITIHDKGKIHRILRNWPESHVRAICFTDGERILGLGDLGAYGMGIPIGKLCLYTALAGVPPAHCLPITLDVGTNNQSLLEDPMYIGIRQKRETGSAYDELIEEFMVACVKRYSQNVLLQFEDFALANATRLLDRYKNAYCTFNDDIQGTASVVVAGMYAACRITKRKLKENIFLFLGAGSAGVGIANLLCDAMVEEGISMAEAVKKVYMVDHEGLLSNKRQSGIPAHAVKFGKDMEPTKDFAGLVTSLKPTCLVGASTVGGAFTPAILKQMAKNTERPQIFALSNPTVKAECTPQQAYDNTEGRCIYASGSPFPPVKYGGKTYYTGQGNNSYVFPGVALGVIVCHARHVPDSMFLSAAKTLAHCVTEKDLNLGRIYPHLNEVRNISNKIAASIVNRAFDEKLAGMYPKPKDVDCLVQNYLYNTKYINYMPDCYNYPGGDSGIKVKTIQEMIAKSTKKTDSKKGCKK</sequence>
<evidence type="ECO:0000256" key="5">
    <source>
        <dbReference type="PIRSR" id="PIRSR000106-1"/>
    </source>
</evidence>
<dbReference type="GO" id="GO:0046872">
    <property type="term" value="F:metal ion binding"/>
    <property type="evidence" value="ECO:0007669"/>
    <property type="project" value="UniProtKB-KW"/>
</dbReference>
<dbReference type="GO" id="GO:0004473">
    <property type="term" value="F:malate dehydrogenase (decarboxylating) (NADP+) activity"/>
    <property type="evidence" value="ECO:0007669"/>
    <property type="project" value="TreeGrafter"/>
</dbReference>
<protein>
    <recommendedName>
        <fullName evidence="8">Malic enzyme</fullName>
    </recommendedName>
</protein>
<dbReference type="CDD" id="cd05312">
    <property type="entry name" value="NAD_bind_1_malic_enz"/>
    <property type="match status" value="1"/>
</dbReference>
<dbReference type="SUPFAM" id="SSF51735">
    <property type="entry name" value="NAD(P)-binding Rossmann-fold domains"/>
    <property type="match status" value="1"/>
</dbReference>
<feature type="active site" description="Proton acceptor" evidence="5">
    <location>
        <position position="196"/>
    </location>
</feature>
<feature type="domain" description="Malic enzyme N-terminal" evidence="10">
    <location>
        <begin position="102"/>
        <end position="283"/>
    </location>
</feature>
<feature type="binding site" evidence="7">
    <location>
        <position position="269"/>
    </location>
    <ligand>
        <name>a divalent metal cation</name>
        <dbReference type="ChEBI" id="CHEBI:60240"/>
    </ligand>
</feature>
<evidence type="ECO:0000256" key="7">
    <source>
        <dbReference type="PIRSR" id="PIRSR000106-3"/>
    </source>
</evidence>
<dbReference type="SMART" id="SM01274">
    <property type="entry name" value="malic"/>
    <property type="match status" value="1"/>
</dbReference>
<dbReference type="Gene3D" id="3.40.50.10380">
    <property type="entry name" value="Malic enzyme, N-terminal domain"/>
    <property type="match status" value="1"/>
</dbReference>
<feature type="binding site" evidence="6">
    <location>
        <position position="476"/>
    </location>
    <ligand>
        <name>(S)-malate</name>
        <dbReference type="ChEBI" id="CHEBI:15589"/>
    </ligand>
</feature>
<dbReference type="InterPro" id="IPR046346">
    <property type="entry name" value="Aminoacid_DH-like_N_sf"/>
</dbReference>
<dbReference type="Proteomes" id="UP001153321">
    <property type="component" value="Chromosome 11"/>
</dbReference>
<dbReference type="Pfam" id="PF03949">
    <property type="entry name" value="Malic_M"/>
    <property type="match status" value="1"/>
</dbReference>
<keyword evidence="3 7" id="KW-0479">Metal-binding</keyword>
<dbReference type="SUPFAM" id="SSF53223">
    <property type="entry name" value="Aminoacid dehydrogenase-like, N-terminal domain"/>
    <property type="match status" value="1"/>
</dbReference>
<dbReference type="PRINTS" id="PR00072">
    <property type="entry name" value="MALOXRDTASE"/>
</dbReference>
<keyword evidence="12" id="KW-1185">Reference proteome</keyword>
<dbReference type="GO" id="GO:0051287">
    <property type="term" value="F:NAD binding"/>
    <property type="evidence" value="ECO:0007669"/>
    <property type="project" value="InterPro"/>
</dbReference>
<feature type="binding site" evidence="6">
    <location>
        <position position="432"/>
    </location>
    <ligand>
        <name>(S)-malate</name>
        <dbReference type="ChEBI" id="CHEBI:15589"/>
    </ligand>
</feature>
<dbReference type="InterPro" id="IPR001891">
    <property type="entry name" value="Malic_OxRdtase"/>
</dbReference>
<dbReference type="GO" id="GO:0005739">
    <property type="term" value="C:mitochondrion"/>
    <property type="evidence" value="ECO:0007669"/>
    <property type="project" value="TreeGrafter"/>
</dbReference>
<feature type="binding site" evidence="7">
    <location>
        <position position="292"/>
    </location>
    <ligand>
        <name>a divalent metal cation</name>
        <dbReference type="ChEBI" id="CHEBI:60240"/>
    </ligand>
</feature>
<reference evidence="11" key="1">
    <citation type="submission" date="2022-02" db="EMBL/GenBank/DDBJ databases">
        <authorList>
            <person name="King R."/>
        </authorList>
    </citation>
    <scope>NUCLEOTIDE SEQUENCE</scope>
</reference>
<dbReference type="InterPro" id="IPR012302">
    <property type="entry name" value="Malic_NAD-bd"/>
</dbReference>
<proteinExistence type="inferred from homology"/>
<feature type="domain" description="Malic enzyme NAD-binding" evidence="9">
    <location>
        <begin position="293"/>
        <end position="545"/>
    </location>
</feature>
<dbReference type="InterPro" id="IPR036291">
    <property type="entry name" value="NAD(P)-bd_dom_sf"/>
</dbReference>
<dbReference type="PANTHER" id="PTHR23406">
    <property type="entry name" value="MALIC ENZYME-RELATED"/>
    <property type="match status" value="1"/>
</dbReference>
<feature type="binding site" evidence="6">
    <location>
        <position position="178"/>
    </location>
    <ligand>
        <name>(S)-malate</name>
        <dbReference type="ChEBI" id="CHEBI:15589"/>
    </ligand>
</feature>
<feature type="binding site" evidence="7">
    <location>
        <position position="268"/>
    </location>
    <ligand>
        <name>a divalent metal cation</name>
        <dbReference type="ChEBI" id="CHEBI:60240"/>
    </ligand>
</feature>
<dbReference type="PANTHER" id="PTHR23406:SF90">
    <property type="entry name" value="MALIC ENZYME-RELATED"/>
    <property type="match status" value="1"/>
</dbReference>
<dbReference type="FunFam" id="3.40.50.720:FF:000060">
    <property type="entry name" value="Malic enzyme"/>
    <property type="match status" value="1"/>
</dbReference>
<comment type="cofactor">
    <cofactor evidence="7">
        <name>Mg(2+)</name>
        <dbReference type="ChEBI" id="CHEBI:18420"/>
    </cofactor>
    <cofactor evidence="7">
        <name>Mn(2+)</name>
        <dbReference type="ChEBI" id="CHEBI:29035"/>
    </cofactor>
    <text evidence="7">Divalent metal cations. Prefers magnesium or manganese.</text>
</comment>
<evidence type="ECO:0000259" key="10">
    <source>
        <dbReference type="SMART" id="SM01274"/>
    </source>
</evidence>
<accession>A0A9P0MZ71</accession>
<dbReference type="InterPro" id="IPR037062">
    <property type="entry name" value="Malic_N_dom_sf"/>
</dbReference>
<evidence type="ECO:0000256" key="3">
    <source>
        <dbReference type="ARBA" id="ARBA00022723"/>
    </source>
</evidence>
<evidence type="ECO:0000259" key="9">
    <source>
        <dbReference type="SMART" id="SM00919"/>
    </source>
</evidence>
<keyword evidence="4 8" id="KW-0560">Oxidoreductase</keyword>
<evidence type="ECO:0000256" key="1">
    <source>
        <dbReference type="ARBA" id="ARBA00001936"/>
    </source>
</evidence>
<evidence type="ECO:0000256" key="6">
    <source>
        <dbReference type="PIRSR" id="PIRSR000106-2"/>
    </source>
</evidence>
<dbReference type="InterPro" id="IPR015884">
    <property type="entry name" value="Malic_enzyme_CS"/>
</dbReference>
<dbReference type="InterPro" id="IPR012301">
    <property type="entry name" value="Malic_N_dom"/>
</dbReference>
<evidence type="ECO:0000256" key="8">
    <source>
        <dbReference type="RuleBase" id="RU003426"/>
    </source>
</evidence>
<dbReference type="AlphaFoldDB" id="A0A9P0MZ71"/>